<dbReference type="PANTHER" id="PTHR46401:SF2">
    <property type="entry name" value="GLYCOSYLTRANSFERASE WBBK-RELATED"/>
    <property type="match status" value="1"/>
</dbReference>
<sequence length="354" mass="40859">MKIRKPSLLLTLDSMKDPNTGFFYFGKALFENITTFNNNRFDLNFYVKDDTGFFDKSLSLINLRKYHKAFFPQFFKFDIVHISDQNCRLRPWKVMGKKVLTIHDLNQLHETIYSEKFKREYKKRISKCISNCDRIITISEFVANDVRTNFPEYAHKVSVIHNGVDKLLPKEGFTPRYIPQRPFIFTLGPLNEKKNFHVLPALLKNNNFELVISGITPVPAYTDLLFAEAEKHGVTDRIKLTGIVSDDEKTWYYQNCAAFAFPSLAEGFGLPVLEAMGFGKPVFLSTKTSLPEVGGDAAFYFEDFTPEHMQHVFSSGMKKFVEGDMAQRCIKRAESFSWADTASKYLKVYEELLT</sequence>
<dbReference type="GO" id="GO:0016757">
    <property type="term" value="F:glycosyltransferase activity"/>
    <property type="evidence" value="ECO:0007669"/>
    <property type="project" value="InterPro"/>
</dbReference>
<evidence type="ECO:0000256" key="1">
    <source>
        <dbReference type="ARBA" id="ARBA00022679"/>
    </source>
</evidence>
<evidence type="ECO:0000313" key="4">
    <source>
        <dbReference type="EMBL" id="RFZ83189.1"/>
    </source>
</evidence>
<proteinExistence type="predicted"/>
<evidence type="ECO:0000313" key="5">
    <source>
        <dbReference type="Proteomes" id="UP000260823"/>
    </source>
</evidence>
<evidence type="ECO:0000259" key="3">
    <source>
        <dbReference type="Pfam" id="PF13439"/>
    </source>
</evidence>
<keyword evidence="1 4" id="KW-0808">Transferase</keyword>
<feature type="domain" description="Glycosyl transferase family 1" evidence="2">
    <location>
        <begin position="180"/>
        <end position="334"/>
    </location>
</feature>
<dbReference type="OrthoDB" id="9801609at2"/>
<dbReference type="EMBL" id="QWDE01000002">
    <property type="protein sequence ID" value="RFZ83189.1"/>
    <property type="molecule type" value="Genomic_DNA"/>
</dbReference>
<dbReference type="PANTHER" id="PTHR46401">
    <property type="entry name" value="GLYCOSYLTRANSFERASE WBBK-RELATED"/>
    <property type="match status" value="1"/>
</dbReference>
<evidence type="ECO:0000259" key="2">
    <source>
        <dbReference type="Pfam" id="PF00534"/>
    </source>
</evidence>
<name>A0A3E2NQB9_9SPHI</name>
<organism evidence="4 5">
    <name type="scientific">Mucilaginibacter terrenus</name>
    <dbReference type="NCBI Taxonomy" id="2482727"/>
    <lineage>
        <taxon>Bacteria</taxon>
        <taxon>Pseudomonadati</taxon>
        <taxon>Bacteroidota</taxon>
        <taxon>Sphingobacteriia</taxon>
        <taxon>Sphingobacteriales</taxon>
        <taxon>Sphingobacteriaceae</taxon>
        <taxon>Mucilaginibacter</taxon>
    </lineage>
</organism>
<dbReference type="Proteomes" id="UP000260823">
    <property type="component" value="Unassembled WGS sequence"/>
</dbReference>
<feature type="domain" description="Glycosyltransferase subfamily 4-like N-terminal" evidence="3">
    <location>
        <begin position="63"/>
        <end position="165"/>
    </location>
</feature>
<dbReference type="InterPro" id="IPR001296">
    <property type="entry name" value="Glyco_trans_1"/>
</dbReference>
<gene>
    <name evidence="4" type="ORF">DYU05_13685</name>
</gene>
<keyword evidence="5" id="KW-1185">Reference proteome</keyword>
<dbReference type="Pfam" id="PF00534">
    <property type="entry name" value="Glycos_transf_1"/>
    <property type="match status" value="1"/>
</dbReference>
<comment type="caution">
    <text evidence="4">The sequence shown here is derived from an EMBL/GenBank/DDBJ whole genome shotgun (WGS) entry which is preliminary data.</text>
</comment>
<dbReference type="Pfam" id="PF13439">
    <property type="entry name" value="Glyco_transf_4"/>
    <property type="match status" value="1"/>
</dbReference>
<dbReference type="SUPFAM" id="SSF53756">
    <property type="entry name" value="UDP-Glycosyltransferase/glycogen phosphorylase"/>
    <property type="match status" value="1"/>
</dbReference>
<dbReference type="AlphaFoldDB" id="A0A3E2NQB9"/>
<reference evidence="4 5" key="1">
    <citation type="submission" date="2018-08" db="EMBL/GenBank/DDBJ databases">
        <title>Mucilaginibacter terrae sp. nov., isolated from manganese diggings.</title>
        <authorList>
            <person name="Huang Y."/>
            <person name="Zhou Z."/>
        </authorList>
    </citation>
    <scope>NUCLEOTIDE SEQUENCE [LARGE SCALE GENOMIC DNA]</scope>
    <source>
        <strain evidence="4 5">ZH6</strain>
    </source>
</reference>
<protein>
    <submittedName>
        <fullName evidence="4">Glycosyltransferase family 1 protein</fullName>
    </submittedName>
</protein>
<accession>A0A3E2NQB9</accession>
<dbReference type="CDD" id="cd03809">
    <property type="entry name" value="GT4_MtfB-like"/>
    <property type="match status" value="1"/>
</dbReference>
<dbReference type="Gene3D" id="3.40.50.2000">
    <property type="entry name" value="Glycogen Phosphorylase B"/>
    <property type="match status" value="2"/>
</dbReference>
<dbReference type="InterPro" id="IPR028098">
    <property type="entry name" value="Glyco_trans_4-like_N"/>
</dbReference>
<dbReference type="RefSeq" id="WP_117383664.1">
    <property type="nucleotide sequence ID" value="NZ_QWDE01000002.1"/>
</dbReference>